<dbReference type="eggNOG" id="ENOG5031D10">
    <property type="taxonomic scope" value="Bacteria"/>
</dbReference>
<protein>
    <recommendedName>
        <fullName evidence="3">Lipoprotein</fullName>
    </recommendedName>
</protein>
<dbReference type="KEGG" id="tbe:Trebr_1323"/>
<sequence>MVKPYVKYGVPVFLIILIAAGCKMDASAPYVISKPVCKIGAQDGICRFAGVFFDFYNASAKTVSAIEIHCMIYADSGGKNPFIGSNSIRSRFERPIAPQELKNLCAVLDAYITVIPEKPYIVDQFFIAKIEYTDGSTWTDTFGIYEGE</sequence>
<evidence type="ECO:0000313" key="1">
    <source>
        <dbReference type="EMBL" id="AEE16750.1"/>
    </source>
</evidence>
<dbReference type="EMBL" id="CP002696">
    <property type="protein sequence ID" value="AEE16750.1"/>
    <property type="molecule type" value="Genomic_DNA"/>
</dbReference>
<name>F4LMK3_TREBD</name>
<gene>
    <name evidence="1" type="ordered locus">Trebr_1323</name>
</gene>
<dbReference type="AlphaFoldDB" id="F4LMK3"/>
<dbReference type="HOGENOM" id="CLU_1795636_0_0_12"/>
<dbReference type="RefSeq" id="WP_013758457.1">
    <property type="nucleotide sequence ID" value="NC_015500.1"/>
</dbReference>
<reference evidence="2" key="1">
    <citation type="submission" date="2011-04" db="EMBL/GenBank/DDBJ databases">
        <title>The complete genome of Treponema brennaborense DSM 12168.</title>
        <authorList>
            <person name="Lucas S."/>
            <person name="Han J."/>
            <person name="Lapidus A."/>
            <person name="Bruce D."/>
            <person name="Goodwin L."/>
            <person name="Pitluck S."/>
            <person name="Peters L."/>
            <person name="Kyrpides N."/>
            <person name="Mavromatis K."/>
            <person name="Ivanova N."/>
            <person name="Mikhailova N."/>
            <person name="Pagani I."/>
            <person name="Teshima H."/>
            <person name="Detter J.C."/>
            <person name="Tapia R."/>
            <person name="Han C."/>
            <person name="Land M."/>
            <person name="Hauser L."/>
            <person name="Markowitz V."/>
            <person name="Cheng J.-F."/>
            <person name="Hugenholtz P."/>
            <person name="Woyke T."/>
            <person name="Wu D."/>
            <person name="Gronow S."/>
            <person name="Wellnitz S."/>
            <person name="Brambilla E."/>
            <person name="Klenk H.-P."/>
            <person name="Eisen J.A."/>
        </authorList>
    </citation>
    <scope>NUCLEOTIDE SEQUENCE [LARGE SCALE GENOMIC DNA]</scope>
    <source>
        <strain evidence="2">DSM 12168 / CIP 105900 / DD5/3</strain>
    </source>
</reference>
<organism evidence="1 2">
    <name type="scientific">Treponema brennaborense (strain DSM 12168 / CIP 105900 / DD5/3)</name>
    <dbReference type="NCBI Taxonomy" id="906968"/>
    <lineage>
        <taxon>Bacteria</taxon>
        <taxon>Pseudomonadati</taxon>
        <taxon>Spirochaetota</taxon>
        <taxon>Spirochaetia</taxon>
        <taxon>Spirochaetales</taxon>
        <taxon>Treponemataceae</taxon>
        <taxon>Treponema</taxon>
    </lineage>
</organism>
<dbReference type="OrthoDB" id="361140at2"/>
<dbReference type="Proteomes" id="UP000006546">
    <property type="component" value="Chromosome"/>
</dbReference>
<dbReference type="PROSITE" id="PS51257">
    <property type="entry name" value="PROKAR_LIPOPROTEIN"/>
    <property type="match status" value="1"/>
</dbReference>
<evidence type="ECO:0000313" key="2">
    <source>
        <dbReference type="Proteomes" id="UP000006546"/>
    </source>
</evidence>
<accession>F4LMK3</accession>
<evidence type="ECO:0008006" key="3">
    <source>
        <dbReference type="Google" id="ProtNLM"/>
    </source>
</evidence>
<dbReference type="STRING" id="906968.Trebr_1323"/>
<proteinExistence type="predicted"/>
<keyword evidence="2" id="KW-1185">Reference proteome</keyword>